<proteinExistence type="predicted"/>
<dbReference type="EMBL" id="KN747096">
    <property type="protein sequence ID" value="KIH51272.1"/>
    <property type="molecule type" value="Genomic_DNA"/>
</dbReference>
<evidence type="ECO:0000256" key="1">
    <source>
        <dbReference type="SAM" id="MobiDB-lite"/>
    </source>
</evidence>
<feature type="compositionally biased region" description="Basic and acidic residues" evidence="1">
    <location>
        <begin position="30"/>
        <end position="42"/>
    </location>
</feature>
<protein>
    <submittedName>
        <fullName evidence="2">Uncharacterized protein</fullName>
    </submittedName>
</protein>
<feature type="region of interest" description="Disordered" evidence="1">
    <location>
        <begin position="30"/>
        <end position="68"/>
    </location>
</feature>
<accession>A0A0C2CND8</accession>
<dbReference type="OrthoDB" id="14911at2759"/>
<organism evidence="2 3">
    <name type="scientific">Ancylostoma duodenale</name>
    <dbReference type="NCBI Taxonomy" id="51022"/>
    <lineage>
        <taxon>Eukaryota</taxon>
        <taxon>Metazoa</taxon>
        <taxon>Ecdysozoa</taxon>
        <taxon>Nematoda</taxon>
        <taxon>Chromadorea</taxon>
        <taxon>Rhabditida</taxon>
        <taxon>Rhabditina</taxon>
        <taxon>Rhabditomorpha</taxon>
        <taxon>Strongyloidea</taxon>
        <taxon>Ancylostomatidae</taxon>
        <taxon>Ancylostomatinae</taxon>
        <taxon>Ancylostoma</taxon>
    </lineage>
</organism>
<evidence type="ECO:0000313" key="3">
    <source>
        <dbReference type="Proteomes" id="UP000054047"/>
    </source>
</evidence>
<gene>
    <name evidence="2" type="ORF">ANCDUO_18643</name>
</gene>
<keyword evidence="3" id="KW-1185">Reference proteome</keyword>
<name>A0A0C2CND8_9BILA</name>
<evidence type="ECO:0000313" key="2">
    <source>
        <dbReference type="EMBL" id="KIH51272.1"/>
    </source>
</evidence>
<reference evidence="2 3" key="1">
    <citation type="submission" date="2013-12" db="EMBL/GenBank/DDBJ databases">
        <title>Draft genome of the parsitic nematode Ancylostoma duodenale.</title>
        <authorList>
            <person name="Mitreva M."/>
        </authorList>
    </citation>
    <scope>NUCLEOTIDE SEQUENCE [LARGE SCALE GENOMIC DNA]</scope>
    <source>
        <strain evidence="2 3">Zhejiang</strain>
    </source>
</reference>
<sequence>TTGLRALVKAPLTLSPLGLEENENVVCDKIEEGVEVPRDEGTRSVSADSPRRTPSSEQPSPSPTNTASKIAAVSGKKPTLLNVVEDARGKKVIPLLSHVRRAASAATRSRVPLDMLDKAGPAPSMFEKATKMGMDFQTAAEKYKEYVESGAVQKVLDSDEVMAGYELDFLRLKQMDTDDKDSIDGGVKLWVGKDYVNYIHKDFVEVDLPFHGMSITFHDC</sequence>
<dbReference type="AlphaFoldDB" id="A0A0C2CND8"/>
<feature type="non-terminal residue" evidence="2">
    <location>
        <position position="1"/>
    </location>
</feature>
<dbReference type="Proteomes" id="UP000054047">
    <property type="component" value="Unassembled WGS sequence"/>
</dbReference>